<protein>
    <submittedName>
        <fullName evidence="3">DnaA-like protein</fullName>
    </submittedName>
</protein>
<feature type="compositionally biased region" description="Low complexity" evidence="1">
    <location>
        <begin position="453"/>
        <end position="467"/>
    </location>
</feature>
<dbReference type="KEGG" id="rpk:RPR_p04"/>
<geneLocation type="plasmid" evidence="3 4">
    <name>pRPR</name>
</geneLocation>
<accession>C4K2Z5</accession>
<dbReference type="Gene3D" id="3.30.300.180">
    <property type="match status" value="1"/>
</dbReference>
<dbReference type="InterPro" id="IPR038454">
    <property type="entry name" value="DnaA_N_sf"/>
</dbReference>
<dbReference type="Proteomes" id="UP000005015">
    <property type="component" value="Plasmid pRPR"/>
</dbReference>
<evidence type="ECO:0000313" key="4">
    <source>
        <dbReference type="Proteomes" id="UP000005015"/>
    </source>
</evidence>
<keyword evidence="3" id="KW-0614">Plasmid</keyword>
<dbReference type="RefSeq" id="WP_012737730.1">
    <property type="nucleotide sequence ID" value="NC_012732.1"/>
</dbReference>
<evidence type="ECO:0000313" key="3">
    <source>
        <dbReference type="EMBL" id="ACR47948.1"/>
    </source>
</evidence>
<keyword evidence="4" id="KW-1185">Reference proteome</keyword>
<evidence type="ECO:0000256" key="1">
    <source>
        <dbReference type="SAM" id="MobiDB-lite"/>
    </source>
</evidence>
<reference evidence="3 4" key="1">
    <citation type="journal article" date="2009" name="PLoS ONE">
        <title>Genome sequence of the endosymbiont Rickettsia peacockii and comparison with virulent Rickettsia rickettsii: identification of virulence factors.</title>
        <authorList>
            <person name="Felsheim R.F."/>
            <person name="Kurtti T.J."/>
            <person name="Munderloh U.G."/>
        </authorList>
    </citation>
    <scope>NUCLEOTIDE SEQUENCE [LARGE SCALE GENOMIC DNA]</scope>
    <source>
        <strain evidence="3 4">Rustic</strain>
    </source>
</reference>
<proteinExistence type="predicted"/>
<dbReference type="Pfam" id="PF11638">
    <property type="entry name" value="DnaA_N"/>
    <property type="match status" value="1"/>
</dbReference>
<dbReference type="EMBL" id="CP001228">
    <property type="protein sequence ID" value="ACR47948.1"/>
    <property type="molecule type" value="Genomic_DNA"/>
</dbReference>
<evidence type="ECO:0000259" key="2">
    <source>
        <dbReference type="Pfam" id="PF11638"/>
    </source>
</evidence>
<dbReference type="HOGENOM" id="CLU_378068_0_0_5"/>
<feature type="region of interest" description="Disordered" evidence="1">
    <location>
        <begin position="453"/>
        <end position="473"/>
    </location>
</feature>
<organism evidence="3 4">
    <name type="scientific">Rickettsia peacockii (strain Rustic)</name>
    <dbReference type="NCBI Taxonomy" id="562019"/>
    <lineage>
        <taxon>Bacteria</taxon>
        <taxon>Pseudomonadati</taxon>
        <taxon>Pseudomonadota</taxon>
        <taxon>Alphaproteobacteria</taxon>
        <taxon>Rickettsiales</taxon>
        <taxon>Rickettsiaceae</taxon>
        <taxon>Rickettsieae</taxon>
        <taxon>Rickettsia</taxon>
        <taxon>spotted fever group</taxon>
    </lineage>
</organism>
<gene>
    <name evidence="3" type="ordered locus">RPR_p04</name>
</gene>
<feature type="domain" description="DnaA N-terminal" evidence="2">
    <location>
        <begin position="700"/>
        <end position="761"/>
    </location>
</feature>
<sequence>MNLFNTQTPIEPTNPQVLDYIKQQQYNQELTLSDDRSYILLTTCLFEAILNEYSSQLLPRDIIFLLQIFNLYSAALNKKQKTIIYSSEKLAKLVGYKAKDKSNMRSIVLKLVKKIEQLGLLNVTRHKDKKGSDKVNEIVPILPDRLYDKIKYESSNFNVDSSRLAGESNIQHILRTKLFTPIDLEFSKSLFDDATITATHKIFFLNCIITAYKNYQTTGALSFSATAKELINKNNISKRTLARILDYIKNQYPNYFIKVGHNYAKSDDIDSNRYDKSTFIISINPIVIPKSFLNNNNVEVKEEIDKTKTVEEKVEYIGIDNASLVVDNDTEKPDTYKGFQAGLPKKQPGSAKKAAHNNKDIIIKESNKNIDAQNEELDKLDENYQIRPKTFLQTSNSEHLESELCSLSSKSLKNSIKDFMDALPLTSNSIIEDVTKTSNDNIPKKNKINIGNNFNTVTPKKPSSSPKVSNDRTHKDFRHFYPLSEKDVSILNSRAGREFSTNFVNQLLLKLYIKYPEKRFKNKFTFLSYMVQILKNEKHQGPLVNHTTFRFSCNINAKEKEMLEYEKYLSEIENSFDISKEMQVRKKIAGRYSTNVAYKILTQVEFKINHDNSFITALIPSNLDLSERQIETLGAQLEAVYGINGYYMQEVEDVGYDAQDKGKRNGTEAIEGSTEDTKVGIQTFSKIPTGVPLNAISSTSAWHAIRKSLIEELGEAIDTAWFSKAVAVECNDTKTLTLTMPTKFMADWIRNNYSQMIRRLAGNVGVKRVEYGYDISSKW</sequence>
<dbReference type="InterPro" id="IPR024633">
    <property type="entry name" value="DnaA_N_dom"/>
</dbReference>
<dbReference type="AlphaFoldDB" id="C4K2Z5"/>
<name>C4K2Z5_RICPU</name>